<dbReference type="InterPro" id="IPR007330">
    <property type="entry name" value="MIT_dom"/>
</dbReference>
<dbReference type="PANTHER" id="PTHR21068:SF43">
    <property type="entry name" value="SPARTIN"/>
    <property type="match status" value="1"/>
</dbReference>
<dbReference type="SUPFAM" id="SSF116846">
    <property type="entry name" value="MIT domain"/>
    <property type="match status" value="1"/>
</dbReference>
<feature type="domain" description="MIT" evidence="3">
    <location>
        <begin position="12"/>
        <end position="90"/>
    </location>
</feature>
<reference evidence="4 5" key="1">
    <citation type="submission" date="2022-01" db="EMBL/GenBank/DDBJ databases">
        <title>A high-quality chromosome-level genome assembly of rohu carp, Labeo rohita.</title>
        <authorList>
            <person name="Arick M.A. II"/>
            <person name="Hsu C.-Y."/>
            <person name="Magbanua Z."/>
            <person name="Pechanova O."/>
            <person name="Grover C."/>
            <person name="Miller E."/>
            <person name="Thrash A."/>
            <person name="Ezzel L."/>
            <person name="Alam S."/>
            <person name="Benzie J."/>
            <person name="Hamilton M."/>
            <person name="Karsi A."/>
            <person name="Lawrence M.L."/>
            <person name="Peterson D.G."/>
        </authorList>
    </citation>
    <scope>NUCLEOTIDE SEQUENCE [LARGE SCALE GENOMIC DNA]</scope>
    <source>
        <strain evidence="5">BAU-BD-2019</strain>
        <tissue evidence="4">Blood</tissue>
    </source>
</reference>
<accession>A0ABQ8MBV3</accession>
<gene>
    <name evidence="4" type="ORF">H4Q32_022199</name>
</gene>
<dbReference type="SMART" id="SM00745">
    <property type="entry name" value="MIT"/>
    <property type="match status" value="1"/>
</dbReference>
<dbReference type="InterPro" id="IPR036181">
    <property type="entry name" value="MIT_dom_sf"/>
</dbReference>
<proteinExistence type="predicted"/>
<keyword evidence="5" id="KW-1185">Reference proteome</keyword>
<protein>
    <submittedName>
        <fullName evidence="4">Spartin</fullName>
    </submittedName>
</protein>
<dbReference type="Proteomes" id="UP000830375">
    <property type="component" value="Unassembled WGS sequence"/>
</dbReference>
<comment type="caution">
    <text evidence="4">The sequence shown here is derived from an EMBL/GenBank/DDBJ whole genome shotgun (WGS) entry which is preliminary data.</text>
</comment>
<sequence length="658" mass="71744">MESTQPAEIRTIRENYGKALQCLNKGLQYDDAGNKDQALLLYRLGRRHLLKGLEVNTHGKRCVGRHWDLARQTQQRMNETLSTISDRLQVLESTANRGQRLYPTLTILQDPQPVVRRTPLLTSGGASAQPASPAAGITVPAELPPAYTPQPTEGHLSLSHGGNRPFRAAPTQTPQRQAFAPVNLREVCDWIYPLYPDSPVFLSNKGVFTFPDTTAAVPGSYVGVVLSSELPAADRVMFQDQLSALAQLRVQVNEEQGGATGTDLSGKVPPSETSLTPGGEEKTLPVWSEKMSQSILSGTSWLGRGLVRGGEATGKVIHKGGTKLRENITPEETPAEVSPKVTKSLNAAKQATGGAVKVSQFLVDGVAAVAGRVGKEVAPHMKKHGSKLIPESLKKSKGGCSNMDGAKLVAGSSIQGLSTLWSSLETAAKTVGKSITSETVTTVRHKYGDDAGQAADTAVQSAVNVGVTAFNLDNLVVKGVLKATGKQTAEALQNNKHYTDECDTRSLHRLKMGETGLRNYELSQLQAEVQQEKEIKEMLQDSVSDLRSTLADLEKRLHSVDGEENEWRTRYETQLELNEQLQKQISVVRERLETLRGDPADRLASIRSYDEMSETYQKVHEERRAYVAEIAKLSSTLDMSRKQQMVQARRTALGPDKT</sequence>
<dbReference type="PANTHER" id="PTHR21068">
    <property type="entry name" value="SPARTIN"/>
    <property type="match status" value="1"/>
</dbReference>
<feature type="region of interest" description="Disordered" evidence="2">
    <location>
        <begin position="256"/>
        <end position="282"/>
    </location>
</feature>
<evidence type="ECO:0000256" key="1">
    <source>
        <dbReference type="SAM" id="Coils"/>
    </source>
</evidence>
<dbReference type="EMBL" id="JACTAM010000010">
    <property type="protein sequence ID" value="KAI2659696.1"/>
    <property type="molecule type" value="Genomic_DNA"/>
</dbReference>
<dbReference type="Pfam" id="PF15372">
    <property type="entry name" value="DUF4600"/>
    <property type="match status" value="1"/>
</dbReference>
<evidence type="ECO:0000313" key="5">
    <source>
        <dbReference type="Proteomes" id="UP000830375"/>
    </source>
</evidence>
<organism evidence="4 5">
    <name type="scientific">Labeo rohita</name>
    <name type="common">Indian major carp</name>
    <name type="synonym">Cyprinus rohita</name>
    <dbReference type="NCBI Taxonomy" id="84645"/>
    <lineage>
        <taxon>Eukaryota</taxon>
        <taxon>Metazoa</taxon>
        <taxon>Chordata</taxon>
        <taxon>Craniata</taxon>
        <taxon>Vertebrata</taxon>
        <taxon>Euteleostomi</taxon>
        <taxon>Actinopterygii</taxon>
        <taxon>Neopterygii</taxon>
        <taxon>Teleostei</taxon>
        <taxon>Ostariophysi</taxon>
        <taxon>Cypriniformes</taxon>
        <taxon>Cyprinidae</taxon>
        <taxon>Labeoninae</taxon>
        <taxon>Labeonini</taxon>
        <taxon>Labeo</taxon>
    </lineage>
</organism>
<name>A0ABQ8MBV3_LABRO</name>
<feature type="coiled-coil region" evidence="1">
    <location>
        <begin position="522"/>
        <end position="598"/>
    </location>
</feature>
<evidence type="ECO:0000256" key="2">
    <source>
        <dbReference type="SAM" id="MobiDB-lite"/>
    </source>
</evidence>
<evidence type="ECO:0000259" key="3">
    <source>
        <dbReference type="SMART" id="SM00745"/>
    </source>
</evidence>
<dbReference type="Pfam" id="PF06911">
    <property type="entry name" value="Senescence"/>
    <property type="match status" value="1"/>
</dbReference>
<dbReference type="Gene3D" id="1.20.58.80">
    <property type="entry name" value="Phosphotransferase system, lactose/cellobiose-type IIA subunit"/>
    <property type="match status" value="1"/>
</dbReference>
<dbReference type="InterPro" id="IPR045036">
    <property type="entry name" value="Spartin-like"/>
</dbReference>
<dbReference type="InterPro" id="IPR009686">
    <property type="entry name" value="Senescence/spartin_C"/>
</dbReference>
<dbReference type="InterPro" id="IPR028022">
    <property type="entry name" value="DUF4600"/>
</dbReference>
<keyword evidence="1" id="KW-0175">Coiled coil</keyword>
<evidence type="ECO:0000313" key="4">
    <source>
        <dbReference type="EMBL" id="KAI2659696.1"/>
    </source>
</evidence>